<evidence type="ECO:0000313" key="2">
    <source>
        <dbReference type="EMBL" id="MBB5055355.1"/>
    </source>
</evidence>
<sequence length="38" mass="4570">MESSHKSTPWWENYWQAFVIAFGLIFLTLLVSFHPVTW</sequence>
<dbReference type="Proteomes" id="UP000540989">
    <property type="component" value="Unassembled WGS sequence"/>
</dbReference>
<keyword evidence="3" id="KW-1185">Reference proteome</keyword>
<protein>
    <submittedName>
        <fullName evidence="2">Uncharacterized protein</fullName>
    </submittedName>
</protein>
<proteinExistence type="predicted"/>
<reference evidence="2 3" key="1">
    <citation type="submission" date="2020-08" db="EMBL/GenBank/DDBJ databases">
        <title>Genomic Encyclopedia of Type Strains, Phase IV (KMG-V): Genome sequencing to study the core and pangenomes of soil and plant-associated prokaryotes.</title>
        <authorList>
            <person name="Whitman W."/>
        </authorList>
    </citation>
    <scope>NUCLEOTIDE SEQUENCE [LARGE SCALE GENOMIC DNA]</scope>
    <source>
        <strain evidence="2 3">M8UP14</strain>
    </source>
</reference>
<comment type="caution">
    <text evidence="2">The sequence shown here is derived from an EMBL/GenBank/DDBJ whole genome shotgun (WGS) entry which is preliminary data.</text>
</comment>
<keyword evidence="1" id="KW-1133">Transmembrane helix</keyword>
<gene>
    <name evidence="2" type="ORF">HDF16_000024</name>
</gene>
<dbReference type="AlphaFoldDB" id="A0A7W8E2P0"/>
<organism evidence="2 3">
    <name type="scientific">Granulicella aggregans</name>
    <dbReference type="NCBI Taxonomy" id="474949"/>
    <lineage>
        <taxon>Bacteria</taxon>
        <taxon>Pseudomonadati</taxon>
        <taxon>Acidobacteriota</taxon>
        <taxon>Terriglobia</taxon>
        <taxon>Terriglobales</taxon>
        <taxon>Acidobacteriaceae</taxon>
        <taxon>Granulicella</taxon>
    </lineage>
</organism>
<evidence type="ECO:0000256" key="1">
    <source>
        <dbReference type="SAM" id="Phobius"/>
    </source>
</evidence>
<feature type="transmembrane region" description="Helical" evidence="1">
    <location>
        <begin position="14"/>
        <end position="33"/>
    </location>
</feature>
<accession>A0A7W8E2P0</accession>
<dbReference type="EMBL" id="JACHIP010000001">
    <property type="protein sequence ID" value="MBB5055355.1"/>
    <property type="molecule type" value="Genomic_DNA"/>
</dbReference>
<keyword evidence="1" id="KW-0812">Transmembrane</keyword>
<evidence type="ECO:0000313" key="3">
    <source>
        <dbReference type="Proteomes" id="UP000540989"/>
    </source>
</evidence>
<keyword evidence="1" id="KW-0472">Membrane</keyword>
<name>A0A7W8E2P0_9BACT</name>